<dbReference type="SUPFAM" id="SSF55424">
    <property type="entry name" value="FAD/NAD-linked reductases, dimerisation (C-terminal) domain"/>
    <property type="match status" value="1"/>
</dbReference>
<evidence type="ECO:0000256" key="5">
    <source>
        <dbReference type="ARBA" id="ARBA00022827"/>
    </source>
</evidence>
<feature type="disulfide bond" description="Redox-active" evidence="15">
    <location>
        <begin position="47"/>
        <end position="52"/>
    </location>
</feature>
<dbReference type="RefSeq" id="WP_007911903.1">
    <property type="nucleotide sequence ID" value="NZ_ADVG01000002.1"/>
</dbReference>
<dbReference type="InterPro" id="IPR001100">
    <property type="entry name" value="Pyr_nuc-diS_OxRdtase"/>
</dbReference>
<evidence type="ECO:0000256" key="1">
    <source>
        <dbReference type="ARBA" id="ARBA00007532"/>
    </source>
</evidence>
<evidence type="ECO:0000256" key="4">
    <source>
        <dbReference type="ARBA" id="ARBA00022630"/>
    </source>
</evidence>
<dbReference type="STRING" id="485913.Krac_8388"/>
<dbReference type="PANTHER" id="PTHR22912:SF160">
    <property type="entry name" value="DIHYDROLIPOYL DEHYDROGENASE"/>
    <property type="match status" value="1"/>
</dbReference>
<dbReference type="InterPro" id="IPR036188">
    <property type="entry name" value="FAD/NAD-bd_sf"/>
</dbReference>
<feature type="domain" description="Pyridine nucleotide-disulphide oxidoreductase dimerisation" evidence="17">
    <location>
        <begin position="339"/>
        <end position="447"/>
    </location>
</feature>
<dbReference type="OrthoDB" id="9800167at2"/>
<dbReference type="Gene3D" id="3.30.390.30">
    <property type="match status" value="1"/>
</dbReference>
<keyword evidence="4 16" id="KW-0285">Flavoprotein</keyword>
<dbReference type="Pfam" id="PF07992">
    <property type="entry name" value="Pyr_redox_2"/>
    <property type="match status" value="1"/>
</dbReference>
<protein>
    <recommendedName>
        <fullName evidence="3">Dihydrolipoyl dehydrogenase</fullName>
        <ecNumber evidence="2">1.8.1.4</ecNumber>
    </recommendedName>
    <alternativeName>
        <fullName evidence="10">Dihydrolipoamide dehydrogenase</fullName>
    </alternativeName>
    <alternativeName>
        <fullName evidence="11">E3 component of pyruvate complex</fullName>
    </alternativeName>
</protein>
<dbReference type="Gene3D" id="3.50.50.60">
    <property type="entry name" value="FAD/NAD(P)-binding domain"/>
    <property type="match status" value="3"/>
</dbReference>
<evidence type="ECO:0000259" key="18">
    <source>
        <dbReference type="Pfam" id="PF07992"/>
    </source>
</evidence>
<feature type="active site" description="Proton acceptor" evidence="13">
    <location>
        <position position="437"/>
    </location>
</feature>
<dbReference type="PANTHER" id="PTHR22912">
    <property type="entry name" value="DISULFIDE OXIDOREDUCTASE"/>
    <property type="match status" value="1"/>
</dbReference>
<proteinExistence type="inferred from homology"/>
<comment type="caution">
    <text evidence="19">The sequence shown here is derived from an EMBL/GenBank/DDBJ whole genome shotgun (WGS) entry which is preliminary data.</text>
</comment>
<comment type="similarity">
    <text evidence="1 16">Belongs to the class-I pyridine nucleotide-disulfide oxidoreductase family.</text>
</comment>
<dbReference type="InterPro" id="IPR050151">
    <property type="entry name" value="Class-I_Pyr_Nuc-Dis_Oxidored"/>
</dbReference>
<evidence type="ECO:0000256" key="14">
    <source>
        <dbReference type="PIRSR" id="PIRSR000350-3"/>
    </source>
</evidence>
<evidence type="ECO:0000256" key="6">
    <source>
        <dbReference type="ARBA" id="ARBA00023002"/>
    </source>
</evidence>
<evidence type="ECO:0000256" key="2">
    <source>
        <dbReference type="ARBA" id="ARBA00012608"/>
    </source>
</evidence>
<feature type="binding site" evidence="14">
    <location>
        <position position="256"/>
    </location>
    <ligand>
        <name>NAD(+)</name>
        <dbReference type="ChEBI" id="CHEBI:57540"/>
    </ligand>
</feature>
<keyword evidence="8" id="KW-1015">Disulfide bond</keyword>
<evidence type="ECO:0000259" key="17">
    <source>
        <dbReference type="Pfam" id="PF02852"/>
    </source>
</evidence>
<dbReference type="Pfam" id="PF02852">
    <property type="entry name" value="Pyr_redox_dim"/>
    <property type="match status" value="1"/>
</dbReference>
<evidence type="ECO:0000256" key="15">
    <source>
        <dbReference type="PIRSR" id="PIRSR000350-4"/>
    </source>
</evidence>
<sequence>MVVGDVTTAVDVLVLGAGPGGYVAAIRAVQCGHHVTLVAPGAAGGTCLNRGCIPLKALLSASERYSQSQASELAPFGIHVEATTFDWSTMQGWKEGVVARLSNGVRQLLTGNRVEMVTGTGWFINEREVRVEGVHGSHRFKFDHCIIATGAVPATVAGLEYDGREILSPEQALALPQLPERLAISGDDYIALELATVFARLGTHVTLYTPGEQVLASAEPALLRLLQAGLRKQGIQVKSRFDPTTITERPLVLSAGVAPRVQDLHLEAAGVRLNEYGGIAVDSMLKTSTERIYAVGDCTGAYTLTSPLTSPLASVAMKQGKVAAEVLSGQRVQFAPLVIPRVVHTQPEFASVGYTLEEATQAGYKVKSARFPLAANGRALTLNADNGAAFVVASAEDEILLGATLVGTRAGDLIGQVALALEMGATLTDLSEILYAHPGLSETLLESAEGALGHAIHMLNKNA</sequence>
<evidence type="ECO:0000256" key="16">
    <source>
        <dbReference type="RuleBase" id="RU003691"/>
    </source>
</evidence>
<dbReference type="EMBL" id="ADVG01000002">
    <property type="protein sequence ID" value="EFH87064.1"/>
    <property type="molecule type" value="Genomic_DNA"/>
</dbReference>
<feature type="binding site" evidence="14">
    <location>
        <position position="121"/>
    </location>
    <ligand>
        <name>FAD</name>
        <dbReference type="ChEBI" id="CHEBI:57692"/>
    </ligand>
</feature>
<name>D6TMR4_KTERA</name>
<dbReference type="InParanoid" id="D6TMR4"/>
<dbReference type="AlphaFoldDB" id="D6TMR4"/>
<dbReference type="GO" id="GO:0006103">
    <property type="term" value="P:2-oxoglutarate metabolic process"/>
    <property type="evidence" value="ECO:0007669"/>
    <property type="project" value="TreeGrafter"/>
</dbReference>
<gene>
    <name evidence="19" type="ORF">Krac_8388</name>
</gene>
<keyword evidence="9 16" id="KW-0676">Redox-active center</keyword>
<dbReference type="Proteomes" id="UP000004508">
    <property type="component" value="Unassembled WGS sequence"/>
</dbReference>
<evidence type="ECO:0000256" key="13">
    <source>
        <dbReference type="PIRSR" id="PIRSR000350-2"/>
    </source>
</evidence>
<evidence type="ECO:0000256" key="12">
    <source>
        <dbReference type="ARBA" id="ARBA00049187"/>
    </source>
</evidence>
<evidence type="ECO:0000256" key="9">
    <source>
        <dbReference type="ARBA" id="ARBA00023284"/>
    </source>
</evidence>
<feature type="binding site" evidence="14">
    <location>
        <position position="56"/>
    </location>
    <ligand>
        <name>FAD</name>
        <dbReference type="ChEBI" id="CHEBI:57692"/>
    </ligand>
</feature>
<dbReference type="EC" id="1.8.1.4" evidence="2"/>
<keyword evidence="5 14" id="KW-0274">FAD</keyword>
<dbReference type="InterPro" id="IPR004099">
    <property type="entry name" value="Pyr_nucl-diS_OxRdtase_dimer"/>
</dbReference>
<dbReference type="SUPFAM" id="SSF51905">
    <property type="entry name" value="FAD/NAD(P)-binding domain"/>
    <property type="match status" value="1"/>
</dbReference>
<dbReference type="FunFam" id="3.30.390.30:FF:000001">
    <property type="entry name" value="Dihydrolipoyl dehydrogenase"/>
    <property type="match status" value="1"/>
</dbReference>
<dbReference type="PROSITE" id="PS00076">
    <property type="entry name" value="PYRIDINE_REDOX_1"/>
    <property type="match status" value="1"/>
</dbReference>
<evidence type="ECO:0000256" key="8">
    <source>
        <dbReference type="ARBA" id="ARBA00023157"/>
    </source>
</evidence>
<dbReference type="InterPro" id="IPR023753">
    <property type="entry name" value="FAD/NAD-binding_dom"/>
</dbReference>
<dbReference type="PIRSF" id="PIRSF000350">
    <property type="entry name" value="Mercury_reductase_MerA"/>
    <property type="match status" value="1"/>
</dbReference>
<dbReference type="InterPro" id="IPR012999">
    <property type="entry name" value="Pyr_OxRdtase_I_AS"/>
</dbReference>
<dbReference type="GO" id="GO:0004148">
    <property type="term" value="F:dihydrolipoyl dehydrogenase (NADH) activity"/>
    <property type="evidence" value="ECO:0007669"/>
    <property type="project" value="UniProtKB-EC"/>
</dbReference>
<organism evidence="19 20">
    <name type="scientific">Ktedonobacter racemifer DSM 44963</name>
    <dbReference type="NCBI Taxonomy" id="485913"/>
    <lineage>
        <taxon>Bacteria</taxon>
        <taxon>Bacillati</taxon>
        <taxon>Chloroflexota</taxon>
        <taxon>Ktedonobacteria</taxon>
        <taxon>Ktedonobacterales</taxon>
        <taxon>Ktedonobacteraceae</taxon>
        <taxon>Ktedonobacter</taxon>
    </lineage>
</organism>
<keyword evidence="20" id="KW-1185">Reference proteome</keyword>
<accession>D6TMR4</accession>
<keyword evidence="14" id="KW-0547">Nucleotide-binding</keyword>
<keyword evidence="7 14" id="KW-0520">NAD</keyword>
<evidence type="ECO:0000256" key="10">
    <source>
        <dbReference type="ARBA" id="ARBA00031281"/>
    </source>
</evidence>
<dbReference type="PRINTS" id="PR00368">
    <property type="entry name" value="FADPNR"/>
</dbReference>
<evidence type="ECO:0000256" key="7">
    <source>
        <dbReference type="ARBA" id="ARBA00023027"/>
    </source>
</evidence>
<feature type="binding site" evidence="14">
    <location>
        <begin position="186"/>
        <end position="193"/>
    </location>
    <ligand>
        <name>NAD(+)</name>
        <dbReference type="ChEBI" id="CHEBI:57540"/>
    </ligand>
</feature>
<comment type="catalytic activity">
    <reaction evidence="12">
        <text>N(6)-[(R)-dihydrolipoyl]-L-lysyl-[protein] + NAD(+) = N(6)-[(R)-lipoyl]-L-lysyl-[protein] + NADH + H(+)</text>
        <dbReference type="Rhea" id="RHEA:15045"/>
        <dbReference type="Rhea" id="RHEA-COMP:10474"/>
        <dbReference type="Rhea" id="RHEA-COMP:10475"/>
        <dbReference type="ChEBI" id="CHEBI:15378"/>
        <dbReference type="ChEBI" id="CHEBI:57540"/>
        <dbReference type="ChEBI" id="CHEBI:57945"/>
        <dbReference type="ChEBI" id="CHEBI:83099"/>
        <dbReference type="ChEBI" id="CHEBI:83100"/>
        <dbReference type="EC" id="1.8.1.4"/>
    </reaction>
</comment>
<feature type="domain" description="FAD/NAD(P)-binding" evidence="18">
    <location>
        <begin position="11"/>
        <end position="320"/>
    </location>
</feature>
<feature type="binding site" evidence="14">
    <location>
        <position position="297"/>
    </location>
    <ligand>
        <name>FAD</name>
        <dbReference type="ChEBI" id="CHEBI:57692"/>
    </ligand>
</feature>
<evidence type="ECO:0000256" key="3">
    <source>
        <dbReference type="ARBA" id="ARBA00016961"/>
    </source>
</evidence>
<keyword evidence="6 16" id="KW-0560">Oxidoreductase</keyword>
<comment type="cofactor">
    <cofactor evidence="14">
        <name>FAD</name>
        <dbReference type="ChEBI" id="CHEBI:57692"/>
    </cofactor>
    <text evidence="14">Binds 1 FAD per subunit.</text>
</comment>
<evidence type="ECO:0000313" key="20">
    <source>
        <dbReference type="Proteomes" id="UP000004508"/>
    </source>
</evidence>
<dbReference type="PRINTS" id="PR00411">
    <property type="entry name" value="PNDRDTASEI"/>
</dbReference>
<dbReference type="GO" id="GO:0050660">
    <property type="term" value="F:flavin adenine dinucleotide binding"/>
    <property type="evidence" value="ECO:0007669"/>
    <property type="project" value="TreeGrafter"/>
</dbReference>
<reference evidence="19 20" key="1">
    <citation type="journal article" date="2011" name="Stand. Genomic Sci.">
        <title>Non-contiguous finished genome sequence and contextual data of the filamentous soil bacterium Ktedonobacter racemifer type strain (SOSP1-21).</title>
        <authorList>
            <person name="Chang Y.J."/>
            <person name="Land M."/>
            <person name="Hauser L."/>
            <person name="Chertkov O."/>
            <person name="Del Rio T.G."/>
            <person name="Nolan M."/>
            <person name="Copeland A."/>
            <person name="Tice H."/>
            <person name="Cheng J.F."/>
            <person name="Lucas S."/>
            <person name="Han C."/>
            <person name="Goodwin L."/>
            <person name="Pitluck S."/>
            <person name="Ivanova N."/>
            <person name="Ovchinikova G."/>
            <person name="Pati A."/>
            <person name="Chen A."/>
            <person name="Palaniappan K."/>
            <person name="Mavromatis K."/>
            <person name="Liolios K."/>
            <person name="Brettin T."/>
            <person name="Fiebig A."/>
            <person name="Rohde M."/>
            <person name="Abt B."/>
            <person name="Goker M."/>
            <person name="Detter J.C."/>
            <person name="Woyke T."/>
            <person name="Bristow J."/>
            <person name="Eisen J.A."/>
            <person name="Markowitz V."/>
            <person name="Hugenholtz P."/>
            <person name="Kyrpides N.C."/>
            <person name="Klenk H.P."/>
            <person name="Lapidus A."/>
        </authorList>
    </citation>
    <scope>NUCLEOTIDE SEQUENCE [LARGE SCALE GENOMIC DNA]</scope>
    <source>
        <strain evidence="20">DSM 44963</strain>
    </source>
</reference>
<dbReference type="eggNOG" id="COG1249">
    <property type="taxonomic scope" value="Bacteria"/>
</dbReference>
<dbReference type="InterPro" id="IPR016156">
    <property type="entry name" value="FAD/NAD-linked_Rdtase_dimer_sf"/>
</dbReference>
<dbReference type="FunCoup" id="D6TMR4">
    <property type="interactions" value="557"/>
</dbReference>
<evidence type="ECO:0000256" key="11">
    <source>
        <dbReference type="ARBA" id="ARBA00033023"/>
    </source>
</evidence>
<evidence type="ECO:0000313" key="19">
    <source>
        <dbReference type="EMBL" id="EFH87064.1"/>
    </source>
</evidence>